<gene>
    <name evidence="7" type="ORF">ACFYQT_23580</name>
</gene>
<keyword evidence="8" id="KW-1185">Reference proteome</keyword>
<evidence type="ECO:0000256" key="1">
    <source>
        <dbReference type="ARBA" id="ARBA00009865"/>
    </source>
</evidence>
<dbReference type="RefSeq" id="WP_361943734.1">
    <property type="nucleotide sequence ID" value="NZ_JBEXWI010000013.1"/>
</dbReference>
<dbReference type="Pfam" id="PF07532">
    <property type="entry name" value="Big_4"/>
    <property type="match status" value="1"/>
</dbReference>
<feature type="domain" description="Bacterial Ig-like" evidence="6">
    <location>
        <begin position="228"/>
        <end position="262"/>
    </location>
</feature>
<name>A0ABW6MZP6_9ACTN</name>
<dbReference type="Proteomes" id="UP001601422">
    <property type="component" value="Unassembled WGS sequence"/>
</dbReference>
<dbReference type="PANTHER" id="PTHR43817">
    <property type="entry name" value="GLYCOSYL HYDROLASE"/>
    <property type="match status" value="1"/>
</dbReference>
<evidence type="ECO:0000256" key="5">
    <source>
        <dbReference type="RuleBase" id="RU361187"/>
    </source>
</evidence>
<dbReference type="InterPro" id="IPR011081">
    <property type="entry name" value="Big_4"/>
</dbReference>
<protein>
    <submittedName>
        <fullName evidence="7">Family 43 glycosylhydrolase</fullName>
    </submittedName>
</protein>
<evidence type="ECO:0000256" key="3">
    <source>
        <dbReference type="ARBA" id="ARBA00022801"/>
    </source>
</evidence>
<sequence length="600" mass="65695">MEDRVLVYTRTPLGEYTESLSNSIHLALSEDGAPFEPLNQNYGILFPEATVSEHDTILEKGAKSPFLFRTREGGFGLVAVRVAPRGAQDEESRGCVLVWTSTDLTEFRSRGLLRLHNSVHVDAVACQYDEAVGAYEFLWRDAEGNVFVNQVVDLAGGGSKGPRPGSRFPQVADPCNLTDINPGNVLAVEPSIAQAVRDRWTPLAHTETRVPKTVVASSLSELAGVKATAVYSDGSTADKSVAWDTGAVDFSAPGTYRVSGTVQTPVRPFPLARGYADPVILPWEGKYYYIATNDNVDAIGLYVRESETINGLFDDGFREQVILDADESKGFVQTFWAPEFHQIGNDLYVLFAVSGTEWGPQCHMMRLRKGHDIMQADSWETPVRVRKADGSCLAESGGITLDMTYFKADERCFLVWSFRTGLGSPMDSGSMVYIAETTVADPTRLISEPVLLTRPLYGWENVQGAINNEGPYPLLTDETVYITYSGGAARGYTYSIGMLSIPRGSDYLDASAWSKAITPVLNYQSVEGLYGAGHNSLFTDYDGNTWICYHAVASLVGHDVVSSAMHRVHFGRGGVPVFSLSPARDLREELTDVRLEVVVP</sequence>
<evidence type="ECO:0000256" key="4">
    <source>
        <dbReference type="ARBA" id="ARBA00023295"/>
    </source>
</evidence>
<dbReference type="Gene3D" id="2.115.10.20">
    <property type="entry name" value="Glycosyl hydrolase domain, family 43"/>
    <property type="match status" value="1"/>
</dbReference>
<evidence type="ECO:0000313" key="8">
    <source>
        <dbReference type="Proteomes" id="UP001601422"/>
    </source>
</evidence>
<dbReference type="CDD" id="cd18818">
    <property type="entry name" value="GH43_GbtXyl43B-like"/>
    <property type="match status" value="1"/>
</dbReference>
<dbReference type="InterPro" id="IPR023296">
    <property type="entry name" value="Glyco_hydro_beta-prop_sf"/>
</dbReference>
<evidence type="ECO:0000259" key="6">
    <source>
        <dbReference type="Pfam" id="PF07532"/>
    </source>
</evidence>
<comment type="similarity">
    <text evidence="1 5">Belongs to the glycosyl hydrolase 43 family.</text>
</comment>
<dbReference type="SUPFAM" id="SSF75005">
    <property type="entry name" value="Arabinanase/levansucrase/invertase"/>
    <property type="match status" value="1"/>
</dbReference>
<keyword evidence="3 5" id="KW-0378">Hydrolase</keyword>
<dbReference type="Pfam" id="PF04616">
    <property type="entry name" value="Glyco_hydro_43"/>
    <property type="match status" value="1"/>
</dbReference>
<dbReference type="InterPro" id="IPR006710">
    <property type="entry name" value="Glyco_hydro_43"/>
</dbReference>
<proteinExistence type="inferred from homology"/>
<evidence type="ECO:0000313" key="7">
    <source>
        <dbReference type="EMBL" id="MFF0006405.1"/>
    </source>
</evidence>
<dbReference type="PANTHER" id="PTHR43817:SF1">
    <property type="entry name" value="HYDROLASE, FAMILY 43, PUTATIVE (AFU_ORTHOLOGUE AFUA_3G01660)-RELATED"/>
    <property type="match status" value="1"/>
</dbReference>
<dbReference type="EMBL" id="JBIAJP010000006">
    <property type="protein sequence ID" value="MFF0006405.1"/>
    <property type="molecule type" value="Genomic_DNA"/>
</dbReference>
<keyword evidence="2" id="KW-0732">Signal</keyword>
<organism evidence="7 8">
    <name type="scientific">Streptomyces tibetensis</name>
    <dbReference type="NCBI Taxonomy" id="2382123"/>
    <lineage>
        <taxon>Bacteria</taxon>
        <taxon>Bacillati</taxon>
        <taxon>Actinomycetota</taxon>
        <taxon>Actinomycetes</taxon>
        <taxon>Kitasatosporales</taxon>
        <taxon>Streptomycetaceae</taxon>
        <taxon>Streptomyces</taxon>
    </lineage>
</organism>
<evidence type="ECO:0000256" key="2">
    <source>
        <dbReference type="ARBA" id="ARBA00022729"/>
    </source>
</evidence>
<reference evidence="7 8" key="1">
    <citation type="submission" date="2024-10" db="EMBL/GenBank/DDBJ databases">
        <title>The Natural Products Discovery Center: Release of the First 8490 Sequenced Strains for Exploring Actinobacteria Biosynthetic Diversity.</title>
        <authorList>
            <person name="Kalkreuter E."/>
            <person name="Kautsar S.A."/>
            <person name="Yang D."/>
            <person name="Bader C.D."/>
            <person name="Teijaro C.N."/>
            <person name="Fluegel L."/>
            <person name="Davis C.M."/>
            <person name="Simpson J.R."/>
            <person name="Lauterbach L."/>
            <person name="Steele A.D."/>
            <person name="Gui C."/>
            <person name="Meng S."/>
            <person name="Li G."/>
            <person name="Viehrig K."/>
            <person name="Ye F."/>
            <person name="Su P."/>
            <person name="Kiefer A.F."/>
            <person name="Nichols A."/>
            <person name="Cepeda A.J."/>
            <person name="Yan W."/>
            <person name="Fan B."/>
            <person name="Jiang Y."/>
            <person name="Adhikari A."/>
            <person name="Zheng C.-J."/>
            <person name="Schuster L."/>
            <person name="Cowan T.M."/>
            <person name="Smanski M.J."/>
            <person name="Chevrette M.G."/>
            <person name="De Carvalho L.P.S."/>
            <person name="Shen B."/>
        </authorList>
    </citation>
    <scope>NUCLEOTIDE SEQUENCE [LARGE SCALE GENOMIC DNA]</scope>
    <source>
        <strain evidence="7 8">NPDC005497</strain>
    </source>
</reference>
<keyword evidence="4 5" id="KW-0326">Glycosidase</keyword>
<accession>A0ABW6MZP6</accession>
<comment type="caution">
    <text evidence="7">The sequence shown here is derived from an EMBL/GenBank/DDBJ whole genome shotgun (WGS) entry which is preliminary data.</text>
</comment>